<comment type="caution">
    <text evidence="1">The sequence shown here is derived from an EMBL/GenBank/DDBJ whole genome shotgun (WGS) entry which is preliminary data.</text>
</comment>
<name>A0ABP3UFB9_9CLOT</name>
<evidence type="ECO:0008006" key="3">
    <source>
        <dbReference type="Google" id="ProtNLM"/>
    </source>
</evidence>
<accession>A0ABP3UFB9</accession>
<dbReference type="RefSeq" id="WP_343771185.1">
    <property type="nucleotide sequence ID" value="NZ_BAAACF010000012.1"/>
</dbReference>
<dbReference type="EMBL" id="BAAACF010000012">
    <property type="protein sequence ID" value="GAA0730190.1"/>
    <property type="molecule type" value="Genomic_DNA"/>
</dbReference>
<proteinExistence type="predicted"/>
<organism evidence="1 2">
    <name type="scientific">Clostridium malenominatum</name>
    <dbReference type="NCBI Taxonomy" id="1539"/>
    <lineage>
        <taxon>Bacteria</taxon>
        <taxon>Bacillati</taxon>
        <taxon>Bacillota</taxon>
        <taxon>Clostridia</taxon>
        <taxon>Eubacteriales</taxon>
        <taxon>Clostridiaceae</taxon>
        <taxon>Clostridium</taxon>
    </lineage>
</organism>
<keyword evidence="2" id="KW-1185">Reference proteome</keyword>
<dbReference type="Proteomes" id="UP001500339">
    <property type="component" value="Unassembled WGS sequence"/>
</dbReference>
<evidence type="ECO:0000313" key="1">
    <source>
        <dbReference type="EMBL" id="GAA0730190.1"/>
    </source>
</evidence>
<sequence>MRRNYDYNDDYNCGKNVLQKTCRKDPTVKDSRCDQTNQVHVNVNDAKEDYKDCKPKKDKKFGCCCDTDSLRDLLLFFRRNNTPIFILSETFPIIGENPTDTPVFVNSIVGNLVYISRGSSRGPVITLMPLCKIDYVLISSDTPIPGLVNFINEIITEPTLEKEDCCCIKGIGDTINSVSNISVLLPLTNAILLESNTLIISLALFILGEVQSTTAVGNDDLYILYFETQISSLYLITPVCNIDSLIAIENVTDENGVATSSTMVNSFLPYLNKDMKEKLKNISIDKIFKEISGIPFDEALEKLNSVLS</sequence>
<gene>
    <name evidence="1" type="ORF">GCM10008905_31180</name>
</gene>
<evidence type="ECO:0000313" key="2">
    <source>
        <dbReference type="Proteomes" id="UP001500339"/>
    </source>
</evidence>
<reference evidence="2" key="1">
    <citation type="journal article" date="2019" name="Int. J. Syst. Evol. Microbiol.">
        <title>The Global Catalogue of Microorganisms (GCM) 10K type strain sequencing project: providing services to taxonomists for standard genome sequencing and annotation.</title>
        <authorList>
            <consortium name="The Broad Institute Genomics Platform"/>
            <consortium name="The Broad Institute Genome Sequencing Center for Infectious Disease"/>
            <person name="Wu L."/>
            <person name="Ma J."/>
        </authorList>
    </citation>
    <scope>NUCLEOTIDE SEQUENCE [LARGE SCALE GENOMIC DNA]</scope>
    <source>
        <strain evidence="2">JCM 1405</strain>
    </source>
</reference>
<protein>
    <recommendedName>
        <fullName evidence="3">Proteasome assembly chaperone 1</fullName>
    </recommendedName>
</protein>